<dbReference type="PANTHER" id="PTHR38465">
    <property type="entry name" value="HTH-TYPE TRANSCRIPTIONAL REGULATOR MJ1563-RELATED"/>
    <property type="match status" value="1"/>
</dbReference>
<dbReference type="InterPro" id="IPR000835">
    <property type="entry name" value="HTH_MarR-typ"/>
</dbReference>
<evidence type="ECO:0000313" key="5">
    <source>
        <dbReference type="EMBL" id="MQY14175.1"/>
    </source>
</evidence>
<keyword evidence="2" id="KW-0238">DNA-binding</keyword>
<keyword evidence="1" id="KW-0805">Transcription regulation</keyword>
<evidence type="ECO:0000256" key="2">
    <source>
        <dbReference type="ARBA" id="ARBA00023125"/>
    </source>
</evidence>
<dbReference type="OrthoDB" id="67158at2"/>
<dbReference type="InterPro" id="IPR036388">
    <property type="entry name" value="WH-like_DNA-bd_sf"/>
</dbReference>
<dbReference type="PANTHER" id="PTHR38465:SF2">
    <property type="entry name" value="HTH-TYPE TRANSCRIPTIONAL REGULATOR MMPR5"/>
    <property type="match status" value="1"/>
</dbReference>
<sequence>MSEVERQRFVERFAAELTDAGMQRMASRIFAALLSSPAGALTAAELGEQLSVSPAAVSGAVRYLSQVGLVGRESEPGSRRERYQVRADQWFESFGSREVVLKRWDGVLADGIRAVGPDSPAGHRIAEARHFFAFLQGELGTLMDRWLQRRAELVAEGKL</sequence>
<dbReference type="AlphaFoldDB" id="A0A7K0CKZ7"/>
<evidence type="ECO:0000259" key="4">
    <source>
        <dbReference type="Pfam" id="PF12802"/>
    </source>
</evidence>
<dbReference type="Gene3D" id="1.10.10.10">
    <property type="entry name" value="Winged helix-like DNA-binding domain superfamily/Winged helix DNA-binding domain"/>
    <property type="match status" value="1"/>
</dbReference>
<protein>
    <recommendedName>
        <fullName evidence="4">HTH marR-type domain-containing protein</fullName>
    </recommendedName>
</protein>
<evidence type="ECO:0000313" key="6">
    <source>
        <dbReference type="Proteomes" id="UP000466345"/>
    </source>
</evidence>
<evidence type="ECO:0000256" key="1">
    <source>
        <dbReference type="ARBA" id="ARBA00023015"/>
    </source>
</evidence>
<reference evidence="5 6" key="1">
    <citation type="submission" date="2019-10" db="EMBL/GenBank/DDBJ databases">
        <title>Streptomyces smaragdinus sp. nov. and Streptomyces fabii sp. nov., isolated from the gut of fungus growing-termite Macrotermes natalensis.</title>
        <authorList>
            <person name="Schwitalla J."/>
            <person name="Benndorf R."/>
            <person name="Martin K."/>
            <person name="De Beer W."/>
            <person name="Kaster A.-K."/>
            <person name="Vollmers J."/>
            <person name="Poulsen M."/>
            <person name="Beemelmanns C."/>
        </authorList>
    </citation>
    <scope>NUCLEOTIDE SEQUENCE [LARGE SCALE GENOMIC DNA]</scope>
    <source>
        <strain evidence="5 6">RB5</strain>
    </source>
</reference>
<accession>A0A7K0CKZ7</accession>
<keyword evidence="3" id="KW-0804">Transcription</keyword>
<dbReference type="RefSeq" id="WP_153454616.1">
    <property type="nucleotide sequence ID" value="NZ_WEGJ01000019.1"/>
</dbReference>
<dbReference type="InterPro" id="IPR052362">
    <property type="entry name" value="HTH-GbsR_regulator"/>
</dbReference>
<dbReference type="SUPFAM" id="SSF46785">
    <property type="entry name" value="Winged helix' DNA-binding domain"/>
    <property type="match status" value="1"/>
</dbReference>
<keyword evidence="6" id="KW-1185">Reference proteome</keyword>
<dbReference type="GO" id="GO:0003677">
    <property type="term" value="F:DNA binding"/>
    <property type="evidence" value="ECO:0007669"/>
    <property type="project" value="UniProtKB-KW"/>
</dbReference>
<comment type="caution">
    <text evidence="5">The sequence shown here is derived from an EMBL/GenBank/DDBJ whole genome shotgun (WGS) entry which is preliminary data.</text>
</comment>
<evidence type="ECO:0000256" key="3">
    <source>
        <dbReference type="ARBA" id="ARBA00023163"/>
    </source>
</evidence>
<proteinExistence type="predicted"/>
<organism evidence="5 6">
    <name type="scientific">Streptomyces smaragdinus</name>
    <dbReference type="NCBI Taxonomy" id="2585196"/>
    <lineage>
        <taxon>Bacteria</taxon>
        <taxon>Bacillati</taxon>
        <taxon>Actinomycetota</taxon>
        <taxon>Actinomycetes</taxon>
        <taxon>Kitasatosporales</taxon>
        <taxon>Streptomycetaceae</taxon>
        <taxon>Streptomyces</taxon>
    </lineage>
</organism>
<feature type="domain" description="HTH marR-type" evidence="4">
    <location>
        <begin position="21"/>
        <end position="81"/>
    </location>
</feature>
<dbReference type="Gene3D" id="1.10.287.160">
    <property type="entry name" value="HR1 repeat"/>
    <property type="match status" value="1"/>
</dbReference>
<gene>
    <name evidence="5" type="ORF">SRB5_43370</name>
</gene>
<dbReference type="InterPro" id="IPR036390">
    <property type="entry name" value="WH_DNA-bd_sf"/>
</dbReference>
<name>A0A7K0CKZ7_9ACTN</name>
<dbReference type="Pfam" id="PF12802">
    <property type="entry name" value="MarR_2"/>
    <property type="match status" value="1"/>
</dbReference>
<dbReference type="Proteomes" id="UP000466345">
    <property type="component" value="Unassembled WGS sequence"/>
</dbReference>
<dbReference type="EMBL" id="WEGJ01000019">
    <property type="protein sequence ID" value="MQY14175.1"/>
    <property type="molecule type" value="Genomic_DNA"/>
</dbReference>
<dbReference type="GO" id="GO:0003700">
    <property type="term" value="F:DNA-binding transcription factor activity"/>
    <property type="evidence" value="ECO:0007669"/>
    <property type="project" value="InterPro"/>
</dbReference>